<keyword evidence="2" id="KW-1185">Reference proteome</keyword>
<dbReference type="EMBL" id="KX855660">
    <property type="protein sequence ID" value="AQQ80361.1"/>
    <property type="molecule type" value="Genomic_DNA"/>
</dbReference>
<dbReference type="InterPro" id="IPR007773">
    <property type="entry name" value="AcMNPV_P18"/>
</dbReference>
<proteinExistence type="predicted"/>
<sequence length="158" mass="17859">MNRVLNLYTFKPTNVSNDSVDDEVEFMMQGLLECLDSDTADKHACFLELKREQALLMQKVTNDFKNHLQGTYFRNHVLLDALVLYRKYVTEFGDSSAFGQECVSLCVDIVYSVYELFGCASDIVVNVKQGTNTDDVVYLLLKGLSSDNIVSIEKVTAF</sequence>
<organism evidence="1 2">
    <name type="scientific">Betabaculovirus altermyunipunctae</name>
    <dbReference type="NCBI Taxonomy" id="3051996"/>
    <lineage>
        <taxon>Viruses</taxon>
        <taxon>Viruses incertae sedis</taxon>
        <taxon>Naldaviricetes</taxon>
        <taxon>Lefavirales</taxon>
        <taxon>Baculoviridae</taxon>
        <taxon>Betabaculovirus</taxon>
    </lineage>
</organism>
<accession>A0A1S5YDZ9</accession>
<name>A0A1S5YDZ9_9BBAC</name>
<dbReference type="GeneID" id="39105772"/>
<dbReference type="RefSeq" id="YP_009345812.1">
    <property type="nucleotide sequence ID" value="NC_033780.2"/>
</dbReference>
<protein>
    <submittedName>
        <fullName evidence="1">P18</fullName>
    </submittedName>
</protein>
<dbReference type="Proteomes" id="UP000203651">
    <property type="component" value="Segment"/>
</dbReference>
<evidence type="ECO:0000313" key="2">
    <source>
        <dbReference type="Proteomes" id="UP000203651"/>
    </source>
</evidence>
<reference evidence="1 2" key="1">
    <citation type="journal article" date="2017" name="PLoS ONE">
        <title>The Complete Genome Sequence of a Second Distinct Betabaculovirus from the True Armyworm, Mythimna unipuncta.</title>
        <authorList>
            <person name="Harrison R.L."/>
            <person name="Rowley D.L."/>
            <person name="Mowery J."/>
            <person name="Bauchan G.R."/>
            <person name="Theilmann D.A."/>
            <person name="Rohrmann G.F."/>
            <person name="Erlandson M.A."/>
        </authorList>
    </citation>
    <scope>NUCLEOTIDE SEQUENCE [LARGE SCALE GENOMIC DNA]</scope>
    <source>
        <strain evidence="1">MyunGV#8</strain>
    </source>
</reference>
<dbReference type="Pfam" id="PF05081">
    <property type="entry name" value="AcMNPV_P18"/>
    <property type="match status" value="1"/>
</dbReference>
<dbReference type="KEGG" id="vg:39105772"/>
<evidence type="ECO:0000313" key="1">
    <source>
        <dbReference type="EMBL" id="AQQ80361.1"/>
    </source>
</evidence>